<gene>
    <name evidence="3" type="ORF">KUA23_13910</name>
</gene>
<evidence type="ECO:0000313" key="3">
    <source>
        <dbReference type="EMBL" id="XAO51803.1"/>
    </source>
</evidence>
<dbReference type="InterPro" id="IPR058163">
    <property type="entry name" value="LysR-type_TF_proteobact-type"/>
</dbReference>
<dbReference type="Gene3D" id="1.10.10.10">
    <property type="entry name" value="Winged helix-like DNA-binding domain superfamily/Winged helix DNA-binding domain"/>
    <property type="match status" value="1"/>
</dbReference>
<dbReference type="KEGG" id="ppeg:KUA23_13910"/>
<evidence type="ECO:0000313" key="4">
    <source>
        <dbReference type="Proteomes" id="UP001056907"/>
    </source>
</evidence>
<accession>A0ABD8B434</accession>
<evidence type="ECO:0000259" key="2">
    <source>
        <dbReference type="PROSITE" id="PS50931"/>
    </source>
</evidence>
<dbReference type="AlphaFoldDB" id="A0ABD8B434"/>
<organism evidence="3 4">
    <name type="scientific">Pseudomonas pergaminensis</name>
    <dbReference type="NCBI Taxonomy" id="2853159"/>
    <lineage>
        <taxon>Bacteria</taxon>
        <taxon>Pseudomonadati</taxon>
        <taxon>Pseudomonadota</taxon>
        <taxon>Gammaproteobacteria</taxon>
        <taxon>Pseudomonadales</taxon>
        <taxon>Pseudomonadaceae</taxon>
        <taxon>Pseudomonas</taxon>
    </lineage>
</organism>
<feature type="domain" description="HTH lysR-type" evidence="2">
    <location>
        <begin position="1"/>
        <end position="49"/>
    </location>
</feature>
<dbReference type="SUPFAM" id="SSF46785">
    <property type="entry name" value="Winged helix' DNA-binding domain"/>
    <property type="match status" value="1"/>
</dbReference>
<comment type="similarity">
    <text evidence="1">Belongs to the LysR transcriptional regulatory family.</text>
</comment>
<dbReference type="RefSeq" id="WP_256997325.1">
    <property type="nucleotide sequence ID" value="NZ_CP078013.2"/>
</dbReference>
<protein>
    <submittedName>
        <fullName evidence="3">LysR family transcriptional regulator</fullName>
    </submittedName>
</protein>
<evidence type="ECO:0000256" key="1">
    <source>
        <dbReference type="ARBA" id="ARBA00009437"/>
    </source>
</evidence>
<reference evidence="3" key="1">
    <citation type="journal article" date="2022" name="Front. Plant Sci.">
        <title>Agronomic efficiency and genome mining analysis of the wheat-biostimulant rhizospheric bacterium Pseudomonas pergaminensis sp. nov. strain 1008T.</title>
        <authorList>
            <person name="Diaz M."/>
            <person name="Bach T."/>
            <person name="Gonzalez Anta G."/>
            <person name="Agaras B."/>
            <person name="Wibberg D."/>
            <person name="Noguera F."/>
            <person name="Canciani W."/>
            <person name="Valverde C."/>
        </authorList>
    </citation>
    <scope>NUCLEOTIDE SEQUENCE</scope>
    <source>
        <strain evidence="3">1008</strain>
    </source>
</reference>
<dbReference type="EMBL" id="CP078013">
    <property type="protein sequence ID" value="XAO51803.1"/>
    <property type="molecule type" value="Genomic_DNA"/>
</dbReference>
<dbReference type="PANTHER" id="PTHR30537:SF5">
    <property type="entry name" value="HTH-TYPE TRANSCRIPTIONAL ACTIVATOR TTDR-RELATED"/>
    <property type="match status" value="1"/>
</dbReference>
<dbReference type="InterPro" id="IPR000847">
    <property type="entry name" value="LysR_HTH_N"/>
</dbReference>
<dbReference type="InterPro" id="IPR036390">
    <property type="entry name" value="WH_DNA-bd_sf"/>
</dbReference>
<name>A0ABD8B434_9PSED</name>
<dbReference type="PANTHER" id="PTHR30537">
    <property type="entry name" value="HTH-TYPE TRANSCRIPTIONAL REGULATOR"/>
    <property type="match status" value="1"/>
</dbReference>
<dbReference type="PROSITE" id="PS50931">
    <property type="entry name" value="HTH_LYSR"/>
    <property type="match status" value="1"/>
</dbReference>
<reference evidence="3" key="2">
    <citation type="submission" date="2024-04" db="EMBL/GenBank/DDBJ databases">
        <authorList>
            <person name="Diaz M."/>
            <person name="Bach T."/>
            <person name="Gonzalez Anta G."/>
            <person name="Agaras B."/>
            <person name="Wibberg D."/>
            <person name="Noguera F."/>
            <person name="Canciani W."/>
            <person name="Ybarra T."/>
            <person name="Nunez M.L."/>
            <person name="Valverde C."/>
        </authorList>
    </citation>
    <scope>NUCLEOTIDE SEQUENCE</scope>
    <source>
        <strain evidence="3">1008</strain>
    </source>
</reference>
<sequence>MAVVEALSFTEAAKVIGRDATIVSRRVGQLEDRLGIRLLSRTTHQVILSPALSLGRRRRRVMLSLAQD</sequence>
<proteinExistence type="inferred from homology"/>
<dbReference type="Pfam" id="PF00126">
    <property type="entry name" value="HTH_1"/>
    <property type="match status" value="1"/>
</dbReference>
<dbReference type="Proteomes" id="UP001056907">
    <property type="component" value="Chromosome"/>
</dbReference>
<dbReference type="InterPro" id="IPR036388">
    <property type="entry name" value="WH-like_DNA-bd_sf"/>
</dbReference>